<sequence length="153" mass="17187">MFKKTSLIIALLCLSGSVSAKPLHSQKDFLQSTVCAAGKVKYQDDYTVQCEYDSSDGSSVFSSYDGYSITTTLHPNTDGKLVPNLAFMASIETALDFNNSKHKEKILNFFQKLPLERNKEEIAKNVYGTKIDYPNKKAILLYNNYLMTVIFDS</sequence>
<keyword evidence="1" id="KW-0732">Signal</keyword>
<dbReference type="RefSeq" id="WP_107289367.1">
    <property type="nucleotide sequence ID" value="NZ_PYNF01000003.1"/>
</dbReference>
<comment type="caution">
    <text evidence="2">The sequence shown here is derived from an EMBL/GenBank/DDBJ whole genome shotgun (WGS) entry which is preliminary data.</text>
</comment>
<dbReference type="Proteomes" id="UP000241426">
    <property type="component" value="Unassembled WGS sequence"/>
</dbReference>
<evidence type="ECO:0000313" key="2">
    <source>
        <dbReference type="EMBL" id="PSV00737.1"/>
    </source>
</evidence>
<feature type="signal peptide" evidence="1">
    <location>
        <begin position="1"/>
        <end position="20"/>
    </location>
</feature>
<reference evidence="2 3" key="1">
    <citation type="submission" date="2018-01" db="EMBL/GenBank/DDBJ databases">
        <title>Whole genome sequencing of Histamine producing bacteria.</title>
        <authorList>
            <person name="Butler K."/>
        </authorList>
    </citation>
    <scope>NUCLEOTIDE SEQUENCE [LARGE SCALE GENOMIC DNA]</scope>
    <source>
        <strain evidence="2 3">FS-7.2</strain>
    </source>
</reference>
<gene>
    <name evidence="2" type="ORF">C9J27_06235</name>
</gene>
<accession>A0A2T3KM39</accession>
<dbReference type="AlphaFoldDB" id="A0A2T3KM39"/>
<name>A0A2T3KM39_9GAMM</name>
<evidence type="ECO:0000256" key="1">
    <source>
        <dbReference type="SAM" id="SignalP"/>
    </source>
</evidence>
<proteinExistence type="predicted"/>
<organism evidence="2 3">
    <name type="scientific">Photobacterium kishitanii</name>
    <dbReference type="NCBI Taxonomy" id="318456"/>
    <lineage>
        <taxon>Bacteria</taxon>
        <taxon>Pseudomonadati</taxon>
        <taxon>Pseudomonadota</taxon>
        <taxon>Gammaproteobacteria</taxon>
        <taxon>Vibrionales</taxon>
        <taxon>Vibrionaceae</taxon>
        <taxon>Photobacterium</taxon>
    </lineage>
</organism>
<feature type="chain" id="PRO_5015574157" evidence="1">
    <location>
        <begin position="21"/>
        <end position="153"/>
    </location>
</feature>
<protein>
    <submittedName>
        <fullName evidence="2">Uncharacterized protein</fullName>
    </submittedName>
</protein>
<dbReference type="EMBL" id="PYNF01000003">
    <property type="protein sequence ID" value="PSV00737.1"/>
    <property type="molecule type" value="Genomic_DNA"/>
</dbReference>
<evidence type="ECO:0000313" key="3">
    <source>
        <dbReference type="Proteomes" id="UP000241426"/>
    </source>
</evidence>